<evidence type="ECO:0000313" key="2">
    <source>
        <dbReference type="EMBL" id="GIX77189.1"/>
    </source>
</evidence>
<organism evidence="2 3">
    <name type="scientific">Caerostris darwini</name>
    <dbReference type="NCBI Taxonomy" id="1538125"/>
    <lineage>
        <taxon>Eukaryota</taxon>
        <taxon>Metazoa</taxon>
        <taxon>Ecdysozoa</taxon>
        <taxon>Arthropoda</taxon>
        <taxon>Chelicerata</taxon>
        <taxon>Arachnida</taxon>
        <taxon>Araneae</taxon>
        <taxon>Araneomorphae</taxon>
        <taxon>Entelegynae</taxon>
        <taxon>Araneoidea</taxon>
        <taxon>Araneidae</taxon>
        <taxon>Caerostris</taxon>
    </lineage>
</organism>
<name>A0AAV4N1I4_9ARAC</name>
<protein>
    <submittedName>
        <fullName evidence="2">Uncharacterized protein</fullName>
    </submittedName>
</protein>
<feature type="compositionally biased region" description="Polar residues" evidence="1">
    <location>
        <begin position="58"/>
        <end position="70"/>
    </location>
</feature>
<feature type="region of interest" description="Disordered" evidence="1">
    <location>
        <begin position="53"/>
        <end position="74"/>
    </location>
</feature>
<evidence type="ECO:0000256" key="1">
    <source>
        <dbReference type="SAM" id="MobiDB-lite"/>
    </source>
</evidence>
<proteinExistence type="predicted"/>
<dbReference type="AlphaFoldDB" id="A0AAV4N1I4"/>
<keyword evidence="3" id="KW-1185">Reference proteome</keyword>
<comment type="caution">
    <text evidence="2">The sequence shown here is derived from an EMBL/GenBank/DDBJ whole genome shotgun (WGS) entry which is preliminary data.</text>
</comment>
<reference evidence="2 3" key="1">
    <citation type="submission" date="2021-06" db="EMBL/GenBank/DDBJ databases">
        <title>Caerostris darwini draft genome.</title>
        <authorList>
            <person name="Kono N."/>
            <person name="Arakawa K."/>
        </authorList>
    </citation>
    <scope>NUCLEOTIDE SEQUENCE [LARGE SCALE GENOMIC DNA]</scope>
</reference>
<gene>
    <name evidence="2" type="ORF">CDAR_105451</name>
</gene>
<dbReference type="Proteomes" id="UP001054837">
    <property type="component" value="Unassembled WGS sequence"/>
</dbReference>
<evidence type="ECO:0000313" key="3">
    <source>
        <dbReference type="Proteomes" id="UP001054837"/>
    </source>
</evidence>
<dbReference type="EMBL" id="BPLQ01000994">
    <property type="protein sequence ID" value="GIX77189.1"/>
    <property type="molecule type" value="Genomic_DNA"/>
</dbReference>
<accession>A0AAV4N1I4</accession>
<sequence length="92" mass="10971">MKHYVFKVPGEEETNPNMEWKMIEVESKISFFFAEHFEDMMLHCLLAHSLPETHSNKPEQNNLLKQQQETPEGKKIHLPFKFDQFGSGKRFF</sequence>